<dbReference type="GO" id="GO:0016020">
    <property type="term" value="C:membrane"/>
    <property type="evidence" value="ECO:0007669"/>
    <property type="project" value="UniProtKB-SubCell"/>
</dbReference>
<dbReference type="Gene3D" id="3.10.100.10">
    <property type="entry name" value="Mannose-Binding Protein A, subunit A"/>
    <property type="match status" value="1"/>
</dbReference>
<reference evidence="10" key="2">
    <citation type="submission" date="2025-09" db="UniProtKB">
        <authorList>
            <consortium name="Ensembl"/>
        </authorList>
    </citation>
    <scope>IDENTIFICATION</scope>
</reference>
<dbReference type="PANTHER" id="PTHR46329">
    <property type="entry name" value="KILLER CELL LECTIN-LIKE RECEPTOR 2"/>
    <property type="match status" value="1"/>
</dbReference>
<keyword evidence="6" id="KW-1015">Disulfide bond</keyword>
<keyword evidence="2 8" id="KW-0812">Transmembrane</keyword>
<evidence type="ECO:0000256" key="3">
    <source>
        <dbReference type="ARBA" id="ARBA00022968"/>
    </source>
</evidence>
<evidence type="ECO:0000256" key="8">
    <source>
        <dbReference type="SAM" id="Phobius"/>
    </source>
</evidence>
<dbReference type="InterPro" id="IPR013600">
    <property type="entry name" value="Ly49_N"/>
</dbReference>
<dbReference type="InterPro" id="IPR016186">
    <property type="entry name" value="C-type_lectin-like/link_sf"/>
</dbReference>
<dbReference type="PANTHER" id="PTHR46329:SF1">
    <property type="entry name" value="KILLER CELL LECTIN-LIKE RECEPTOR 2"/>
    <property type="match status" value="1"/>
</dbReference>
<dbReference type="InterPro" id="IPR016187">
    <property type="entry name" value="CTDL_fold"/>
</dbReference>
<evidence type="ECO:0000256" key="5">
    <source>
        <dbReference type="ARBA" id="ARBA00023136"/>
    </source>
</evidence>
<keyword evidence="4 8" id="KW-1133">Transmembrane helix</keyword>
<dbReference type="SUPFAM" id="SSF56436">
    <property type="entry name" value="C-type lectin-like"/>
    <property type="match status" value="1"/>
</dbReference>
<evidence type="ECO:0000256" key="7">
    <source>
        <dbReference type="ARBA" id="ARBA00023180"/>
    </source>
</evidence>
<evidence type="ECO:0000256" key="6">
    <source>
        <dbReference type="ARBA" id="ARBA00023157"/>
    </source>
</evidence>
<comment type="subcellular location">
    <subcellularLocation>
        <location evidence="1">Membrane</location>
        <topology evidence="1">Single-pass type II membrane protein</topology>
    </subcellularLocation>
</comment>
<proteinExistence type="predicted"/>
<feature type="domain" description="Ly49-like N-terminal" evidence="9">
    <location>
        <begin position="43"/>
        <end position="157"/>
    </location>
</feature>
<evidence type="ECO:0000256" key="2">
    <source>
        <dbReference type="ARBA" id="ARBA00022692"/>
    </source>
</evidence>
<dbReference type="GeneTree" id="ENSGT00390000008117"/>
<reference evidence="10" key="1">
    <citation type="submission" date="2025-08" db="UniProtKB">
        <authorList>
            <consortium name="Ensembl"/>
        </authorList>
    </citation>
    <scope>IDENTIFICATION</scope>
</reference>
<evidence type="ECO:0000313" key="10">
    <source>
        <dbReference type="Ensembl" id="ENSCWAP00000014283.1"/>
    </source>
</evidence>
<keyword evidence="5 8" id="KW-0472">Membrane</keyword>
<dbReference type="Ensembl" id="ENSCWAT00000015493.1">
    <property type="protein sequence ID" value="ENSCWAP00000014283.1"/>
    <property type="gene ID" value="ENSCWAG00000011066.1"/>
</dbReference>
<dbReference type="InterPro" id="IPR052013">
    <property type="entry name" value="Mouse_KLRs"/>
</dbReference>
<organism evidence="10 11">
    <name type="scientific">Catagonus wagneri</name>
    <name type="common">Chacoan peccary</name>
    <dbReference type="NCBI Taxonomy" id="51154"/>
    <lineage>
        <taxon>Eukaryota</taxon>
        <taxon>Metazoa</taxon>
        <taxon>Chordata</taxon>
        <taxon>Craniata</taxon>
        <taxon>Vertebrata</taxon>
        <taxon>Euteleostomi</taxon>
        <taxon>Mammalia</taxon>
        <taxon>Eutheria</taxon>
        <taxon>Laurasiatheria</taxon>
        <taxon>Artiodactyla</taxon>
        <taxon>Suina</taxon>
        <taxon>Tayassuidae</taxon>
        <taxon>Catagonus</taxon>
    </lineage>
</organism>
<name>A0A8C3WIS3_9CETA</name>
<protein>
    <recommendedName>
        <fullName evidence="9">Ly49-like N-terminal domain-containing protein</fullName>
    </recommendedName>
</protein>
<evidence type="ECO:0000256" key="4">
    <source>
        <dbReference type="ARBA" id="ARBA00022989"/>
    </source>
</evidence>
<keyword evidence="7" id="KW-0325">Glycoprotein</keyword>
<feature type="transmembrane region" description="Helical" evidence="8">
    <location>
        <begin position="47"/>
        <end position="66"/>
    </location>
</feature>
<sequence length="219" mass="25314">MNDQEVTYSTLTFLSSPLESQNRLRPGGMQKPGKTDERGFSGPWHRIAVTLGILCFLLLITVTVLGTRTFQYIQEKHHQEEILQNLSQKYHVMQNELDLKKQLLANMPSEYNILKNQKQDFLCEFQRKMDNFSKSLQNTGHLNEGHLCCWRVNCYYFTTKEQDWGKCKATCENYSTSLLKIDDEDELTGVESLCVTFIKIPSKCYPLGECSSQILSCFL</sequence>
<keyword evidence="11" id="KW-1185">Reference proteome</keyword>
<accession>A0A8C3WIS3</accession>
<dbReference type="Proteomes" id="UP000694540">
    <property type="component" value="Unplaced"/>
</dbReference>
<evidence type="ECO:0000259" key="9">
    <source>
        <dbReference type="Pfam" id="PF08391"/>
    </source>
</evidence>
<keyword evidence="3" id="KW-0735">Signal-anchor</keyword>
<evidence type="ECO:0000256" key="1">
    <source>
        <dbReference type="ARBA" id="ARBA00004606"/>
    </source>
</evidence>
<evidence type="ECO:0000313" key="11">
    <source>
        <dbReference type="Proteomes" id="UP000694540"/>
    </source>
</evidence>
<dbReference type="Pfam" id="PF08391">
    <property type="entry name" value="Ly49"/>
    <property type="match status" value="1"/>
</dbReference>
<dbReference type="AlphaFoldDB" id="A0A8C3WIS3"/>